<gene>
    <name evidence="1" type="ORF">PsorP6_009310</name>
</gene>
<sequence>MEEWSDSDRYCMQRLVASLCELETPEVLTRAIEKESLFQREVEEEKSSRTGETQSDTVASQLLRSIDVRSCNSKGLTKTLHSIGLVEKSETEIAQVGLSRPTDDEVSQEIRLLQRQLDSCVRETNETKRKLRKRMNETNPWLRREREEEETIIKTYFTMWQTKKELARKRKLREKKRQRRRGYGGGTSGNPPLDNWPSGGKSSSTKPLGRVLACGGMNVPCDADDGRPWGEGYPYPLRPRTMDGGAFNCCCCCRG</sequence>
<accession>A0ACC0VYX1</accession>
<name>A0ACC0VYX1_9STRA</name>
<proteinExistence type="predicted"/>
<evidence type="ECO:0000313" key="1">
    <source>
        <dbReference type="EMBL" id="KAI9911059.1"/>
    </source>
</evidence>
<protein>
    <submittedName>
        <fullName evidence="1">Uncharacterized protein</fullName>
    </submittedName>
</protein>
<comment type="caution">
    <text evidence="1">The sequence shown here is derived from an EMBL/GenBank/DDBJ whole genome shotgun (WGS) entry which is preliminary data.</text>
</comment>
<evidence type="ECO:0000313" key="2">
    <source>
        <dbReference type="Proteomes" id="UP001163321"/>
    </source>
</evidence>
<organism evidence="1 2">
    <name type="scientific">Peronosclerospora sorghi</name>
    <dbReference type="NCBI Taxonomy" id="230839"/>
    <lineage>
        <taxon>Eukaryota</taxon>
        <taxon>Sar</taxon>
        <taxon>Stramenopiles</taxon>
        <taxon>Oomycota</taxon>
        <taxon>Peronosporomycetes</taxon>
        <taxon>Peronosporales</taxon>
        <taxon>Peronosporaceae</taxon>
        <taxon>Peronosclerospora</taxon>
    </lineage>
</organism>
<keyword evidence="2" id="KW-1185">Reference proteome</keyword>
<reference evidence="1 2" key="1">
    <citation type="journal article" date="2022" name="bioRxiv">
        <title>The genome of the oomycete Peronosclerospora sorghi, a cosmopolitan pathogen of maize and sorghum, is inflated with dispersed pseudogenes.</title>
        <authorList>
            <person name="Fletcher K."/>
            <person name="Martin F."/>
            <person name="Isakeit T."/>
            <person name="Cavanaugh K."/>
            <person name="Magill C."/>
            <person name="Michelmore R."/>
        </authorList>
    </citation>
    <scope>NUCLEOTIDE SEQUENCE [LARGE SCALE GENOMIC DNA]</scope>
    <source>
        <strain evidence="1">P6</strain>
    </source>
</reference>
<dbReference type="Proteomes" id="UP001163321">
    <property type="component" value="Chromosome 5"/>
</dbReference>
<dbReference type="EMBL" id="CM047584">
    <property type="protein sequence ID" value="KAI9911059.1"/>
    <property type="molecule type" value="Genomic_DNA"/>
</dbReference>